<protein>
    <recommendedName>
        <fullName evidence="3">Addiction module toxin RelE</fullName>
    </recommendedName>
</protein>
<reference evidence="1 2" key="1">
    <citation type="journal article" date="2016" name="Nat. Commun.">
        <title>Thousands of microbial genomes shed light on interconnected biogeochemical processes in an aquifer system.</title>
        <authorList>
            <person name="Anantharaman K."/>
            <person name="Brown C.T."/>
            <person name="Hug L.A."/>
            <person name="Sharon I."/>
            <person name="Castelle C.J."/>
            <person name="Probst A.J."/>
            <person name="Thomas B.C."/>
            <person name="Singh A."/>
            <person name="Wilkins M.J."/>
            <person name="Karaoz U."/>
            <person name="Brodie E.L."/>
            <person name="Williams K.H."/>
            <person name="Hubbard S.S."/>
            <person name="Banfield J.F."/>
        </authorList>
    </citation>
    <scope>NUCLEOTIDE SEQUENCE [LARGE SCALE GENOMIC DNA]</scope>
</reference>
<dbReference type="AlphaFoldDB" id="A0A1G2QYJ7"/>
<accession>A0A1G2QYJ7</accession>
<evidence type="ECO:0008006" key="3">
    <source>
        <dbReference type="Google" id="ProtNLM"/>
    </source>
</evidence>
<dbReference type="Proteomes" id="UP000178065">
    <property type="component" value="Unassembled WGS sequence"/>
</dbReference>
<dbReference type="EMBL" id="MHTT01000015">
    <property type="protein sequence ID" value="OHA65199.1"/>
    <property type="molecule type" value="Genomic_DNA"/>
</dbReference>
<dbReference type="Pfam" id="PF06296">
    <property type="entry name" value="RelE"/>
    <property type="match status" value="1"/>
</dbReference>
<dbReference type="InterPro" id="IPR009387">
    <property type="entry name" value="HigB-2"/>
</dbReference>
<comment type="caution">
    <text evidence="1">The sequence shown here is derived from an EMBL/GenBank/DDBJ whole genome shotgun (WGS) entry which is preliminary data.</text>
</comment>
<evidence type="ECO:0000313" key="1">
    <source>
        <dbReference type="EMBL" id="OHA65199.1"/>
    </source>
</evidence>
<gene>
    <name evidence="1" type="ORF">A2672_01790</name>
</gene>
<organism evidence="1 2">
    <name type="scientific">Candidatus Wildermuthbacteria bacterium RIFCSPHIGHO2_01_FULL_49_22b</name>
    <dbReference type="NCBI Taxonomy" id="1802448"/>
    <lineage>
        <taxon>Bacteria</taxon>
        <taxon>Candidatus Wildermuthiibacteriota</taxon>
    </lineage>
</organism>
<sequence length="113" mass="13451">MYQPLVLPYFRRQLEPHASKYRHLKDAVAIALDDFRKEQHAHVGHNVYKVRLRSKDIPRGKSKSFRMLVLVRETEGYVVPMTLYFKGDRDDITKKEVNRHLENILLELQFTSL</sequence>
<dbReference type="STRING" id="1802448.A2672_01790"/>
<name>A0A1G2QYJ7_9BACT</name>
<proteinExistence type="predicted"/>
<evidence type="ECO:0000313" key="2">
    <source>
        <dbReference type="Proteomes" id="UP000178065"/>
    </source>
</evidence>